<dbReference type="RefSeq" id="WP_132949041.1">
    <property type="nucleotide sequence ID" value="NZ_SLUL01000012.1"/>
</dbReference>
<protein>
    <submittedName>
        <fullName evidence="1">Uncharacterized protein</fullName>
    </submittedName>
</protein>
<evidence type="ECO:0000313" key="2">
    <source>
        <dbReference type="Proteomes" id="UP000295658"/>
    </source>
</evidence>
<dbReference type="AlphaFoldDB" id="A0A4R1QD42"/>
<comment type="caution">
    <text evidence="1">The sequence shown here is derived from an EMBL/GenBank/DDBJ whole genome shotgun (WGS) entry which is preliminary data.</text>
</comment>
<reference evidence="1 2" key="1">
    <citation type="submission" date="2019-03" db="EMBL/GenBank/DDBJ databases">
        <title>Genomic Encyclopedia of Type Strains, Phase IV (KMG-IV): sequencing the most valuable type-strain genomes for metagenomic binning, comparative biology and taxonomic classification.</title>
        <authorList>
            <person name="Goeker M."/>
        </authorList>
    </citation>
    <scope>NUCLEOTIDE SEQUENCE [LARGE SCALE GENOMIC DNA]</scope>
    <source>
        <strain evidence="1 2">DSM 24979</strain>
    </source>
</reference>
<accession>A0A4R1QD42</accession>
<keyword evidence="2" id="KW-1185">Reference proteome</keyword>
<organism evidence="1 2">
    <name type="scientific">Thermolongibacillus altinsuensis</name>
    <dbReference type="NCBI Taxonomy" id="575256"/>
    <lineage>
        <taxon>Bacteria</taxon>
        <taxon>Bacillati</taxon>
        <taxon>Bacillota</taxon>
        <taxon>Bacilli</taxon>
        <taxon>Bacillales</taxon>
        <taxon>Anoxybacillaceae</taxon>
        <taxon>Thermolongibacillus</taxon>
    </lineage>
</organism>
<gene>
    <name evidence="1" type="ORF">EDD69_11259</name>
</gene>
<evidence type="ECO:0000313" key="1">
    <source>
        <dbReference type="EMBL" id="TCL47349.1"/>
    </source>
</evidence>
<name>A0A4R1QD42_9BACL</name>
<dbReference type="Proteomes" id="UP000295658">
    <property type="component" value="Unassembled WGS sequence"/>
</dbReference>
<proteinExistence type="predicted"/>
<dbReference type="NCBIfam" id="NF033493">
    <property type="entry name" value="MetS_like_NSS"/>
    <property type="match status" value="1"/>
</dbReference>
<sequence length="29" mass="3100">MMIVGMFMIWGGFIGSVAHAVKKSKAKSS</sequence>
<dbReference type="EMBL" id="SLUL01000012">
    <property type="protein sequence ID" value="TCL47349.1"/>
    <property type="molecule type" value="Genomic_DNA"/>
</dbReference>